<feature type="transmembrane region" description="Helical" evidence="5">
    <location>
        <begin position="80"/>
        <end position="99"/>
    </location>
</feature>
<dbReference type="GO" id="GO:0048038">
    <property type="term" value="F:quinone binding"/>
    <property type="evidence" value="ECO:0007669"/>
    <property type="project" value="UniProtKB-KW"/>
</dbReference>
<dbReference type="KEGG" id="bmx:BMS_0030"/>
<evidence type="ECO:0000256" key="5">
    <source>
        <dbReference type="HAMAP-Rule" id="MF_00445"/>
    </source>
</evidence>
<dbReference type="RefSeq" id="WP_014242761.1">
    <property type="nucleotide sequence ID" value="NC_016620.1"/>
</dbReference>
<feature type="transmembrane region" description="Helical" evidence="5">
    <location>
        <begin position="165"/>
        <end position="189"/>
    </location>
</feature>
<dbReference type="PATRIC" id="fig|862908.3.peg.29"/>
<proteinExistence type="inferred from homology"/>
<keyword evidence="3 5" id="KW-1133">Transmembrane helix</keyword>
<comment type="catalytic activity">
    <reaction evidence="5">
        <text>a quinone + NADH + 5 H(+)(in) = a quinol + NAD(+) + 4 H(+)(out)</text>
        <dbReference type="Rhea" id="RHEA:57888"/>
        <dbReference type="ChEBI" id="CHEBI:15378"/>
        <dbReference type="ChEBI" id="CHEBI:24646"/>
        <dbReference type="ChEBI" id="CHEBI:57540"/>
        <dbReference type="ChEBI" id="CHEBI:57945"/>
        <dbReference type="ChEBI" id="CHEBI:132124"/>
    </reaction>
</comment>
<keyword evidence="5" id="KW-1003">Cell membrane</keyword>
<dbReference type="OrthoDB" id="5288138at2"/>
<feature type="transmembrane region" description="Helical" evidence="5">
    <location>
        <begin position="134"/>
        <end position="153"/>
    </location>
</feature>
<feature type="transmembrane region" description="Helical" evidence="5">
    <location>
        <begin position="12"/>
        <end position="30"/>
    </location>
</feature>
<keyword evidence="9" id="KW-1185">Reference proteome</keyword>
<dbReference type="NCBIfam" id="TIGR01770">
    <property type="entry name" value="NDH_I_N"/>
    <property type="match status" value="1"/>
</dbReference>
<dbReference type="eggNOG" id="COG1007">
    <property type="taxonomic scope" value="Bacteria"/>
</dbReference>
<dbReference type="GO" id="GO:0050136">
    <property type="term" value="F:NADH dehydrogenase (quinone) (non-electrogenic) activity"/>
    <property type="evidence" value="ECO:0007669"/>
    <property type="project" value="UniProtKB-UniRule"/>
</dbReference>
<dbReference type="EC" id="7.1.1.-" evidence="5"/>
<gene>
    <name evidence="5 8" type="primary">nuoN</name>
    <name evidence="8" type="ordered locus">BMS_0030</name>
</gene>
<dbReference type="InterPro" id="IPR010096">
    <property type="entry name" value="NADH-Q_OxRdtase_suN/2"/>
</dbReference>
<feature type="domain" description="NADH:quinone oxidoreductase/Mrp antiporter transmembrane" evidence="7">
    <location>
        <begin position="130"/>
        <end position="427"/>
    </location>
</feature>
<keyword evidence="5" id="KW-0830">Ubiquinone</keyword>
<keyword evidence="5" id="KW-0997">Cell inner membrane</keyword>
<name>E1X1Q3_HALMS</name>
<dbReference type="HOGENOM" id="CLU_007100_1_2_7"/>
<evidence type="ECO:0000256" key="4">
    <source>
        <dbReference type="ARBA" id="ARBA00023136"/>
    </source>
</evidence>
<dbReference type="AlphaFoldDB" id="E1X1Q3"/>
<dbReference type="GO" id="GO:0008137">
    <property type="term" value="F:NADH dehydrogenase (ubiquinone) activity"/>
    <property type="evidence" value="ECO:0007669"/>
    <property type="project" value="InterPro"/>
</dbReference>
<dbReference type="GO" id="GO:0012505">
    <property type="term" value="C:endomembrane system"/>
    <property type="evidence" value="ECO:0007669"/>
    <property type="project" value="UniProtKB-SubCell"/>
</dbReference>
<dbReference type="InterPro" id="IPR001750">
    <property type="entry name" value="ND/Mrp_TM"/>
</dbReference>
<dbReference type="STRING" id="862908.BMS_0030"/>
<comment type="subunit">
    <text evidence="5">NDH-1 is composed of 14 different subunits. Subunits NuoA, H, J, K, L, M, N constitute the membrane sector of the complex.</text>
</comment>
<keyword evidence="5" id="KW-0874">Quinone</keyword>
<feature type="transmembrane region" description="Helical" evidence="5">
    <location>
        <begin position="454"/>
        <end position="476"/>
    </location>
</feature>
<feature type="transmembrane region" description="Helical" evidence="5">
    <location>
        <begin position="280"/>
        <end position="299"/>
    </location>
</feature>
<evidence type="ECO:0000256" key="6">
    <source>
        <dbReference type="RuleBase" id="RU000320"/>
    </source>
</evidence>
<dbReference type="HAMAP" id="MF_00445">
    <property type="entry name" value="NDH1_NuoN_1"/>
    <property type="match status" value="1"/>
</dbReference>
<dbReference type="GO" id="GO:0005886">
    <property type="term" value="C:plasma membrane"/>
    <property type="evidence" value="ECO:0007669"/>
    <property type="project" value="UniProtKB-SubCell"/>
</dbReference>
<feature type="transmembrane region" description="Helical" evidence="5">
    <location>
        <begin position="42"/>
        <end position="60"/>
    </location>
</feature>
<accession>E1X1Q3</accession>
<keyword evidence="2 5" id="KW-0812">Transmembrane</keyword>
<sequence length="491" mass="53268">MLLNYLASIGRFTPEIILVVTMIGLLFVESTYGDNDKGSKKGFLYATAYAGLLLALVKLVASLGDAPGGIFTNALTIDPFSTLAKIIMVLGTAGSIYLSRRSEDIYGNLKGEFAIISVGVLIGGMLLASANNMLMLYIGIETLSILSYVLASLKKNDDRSSEAGLKYSLYGGISAGIMLFGLSHIFGVLGTIQFTGVIAKLQTLDTMQVAILMPSFLMFFAGIGYKIACVPFHMWAPDVYEGSPLPVTTFFSIVPKIAGIAVLVRVTMTFFGGETSALQMTWVGTLSVIAALTMTVGNVSAIGQRSVKRMLAYSSISHAGMMMMGVVCLSELGVTGVLFYGITYLFMTLVAFFITSFVQDEYGNDHFERFNGLIFKHPLMAIFMIITMFSLAGIPPFSGFVAKFNIFNALIDKNFYVLAIIAGMNSVVALYYYMKIVRLMVFKPNESEEKIAGFGFSNQLIIAVFTVPVVLLGVFWENIVMVANGAKIFIQ</sequence>
<reference evidence="9" key="1">
    <citation type="journal article" date="2013" name="ISME J.">
        <title>A small predatory core genome in the divergent marine Bacteriovorax marinus SJ and the terrestrial Bdellovibrio bacteriovorus.</title>
        <authorList>
            <person name="Crossman L.C."/>
            <person name="Chen H."/>
            <person name="Cerdeno-Tarraga A.M."/>
            <person name="Brooks K."/>
            <person name="Quail M.A."/>
            <person name="Pineiro S.A."/>
            <person name="Hobley L."/>
            <person name="Sockett R.E."/>
            <person name="Bentley S.D."/>
            <person name="Parkhill J."/>
            <person name="Williams H.N."/>
            <person name="Stine O.C."/>
        </authorList>
    </citation>
    <scope>NUCLEOTIDE SEQUENCE [LARGE SCALE GENOMIC DNA]</scope>
    <source>
        <strain evidence="9">ATCC BAA-682 / DSM 15412 / SJ</strain>
    </source>
</reference>
<keyword evidence="5" id="KW-0813">Transport</keyword>
<evidence type="ECO:0000256" key="2">
    <source>
        <dbReference type="ARBA" id="ARBA00022692"/>
    </source>
</evidence>
<evidence type="ECO:0000313" key="9">
    <source>
        <dbReference type="Proteomes" id="UP000008963"/>
    </source>
</evidence>
<evidence type="ECO:0000313" key="8">
    <source>
        <dbReference type="EMBL" id="CBW24972.1"/>
    </source>
</evidence>
<feature type="transmembrane region" description="Helical" evidence="5">
    <location>
        <begin position="247"/>
        <end position="268"/>
    </location>
</feature>
<keyword evidence="5" id="KW-0520">NAD</keyword>
<feature type="transmembrane region" description="Helical" evidence="5">
    <location>
        <begin position="379"/>
        <end position="402"/>
    </location>
</feature>
<feature type="transmembrane region" description="Helical" evidence="5">
    <location>
        <begin position="414"/>
        <end position="433"/>
    </location>
</feature>
<organism evidence="8 9">
    <name type="scientific">Halobacteriovorax marinus (strain ATCC BAA-682 / DSM 15412 / SJ)</name>
    <name type="common">Bacteriovorax marinus</name>
    <dbReference type="NCBI Taxonomy" id="862908"/>
    <lineage>
        <taxon>Bacteria</taxon>
        <taxon>Pseudomonadati</taxon>
        <taxon>Bdellovibrionota</taxon>
        <taxon>Bacteriovoracia</taxon>
        <taxon>Bacteriovoracales</taxon>
        <taxon>Halobacteriovoraceae</taxon>
        <taxon>Halobacteriovorax</taxon>
    </lineage>
</organism>
<keyword evidence="5" id="KW-1278">Translocase</keyword>
<comment type="similarity">
    <text evidence="5">Belongs to the complex I subunit 2 family.</text>
</comment>
<dbReference type="Pfam" id="PF00361">
    <property type="entry name" value="Proton_antipo_M"/>
    <property type="match status" value="1"/>
</dbReference>
<dbReference type="GO" id="GO:0042773">
    <property type="term" value="P:ATP synthesis coupled electron transport"/>
    <property type="evidence" value="ECO:0007669"/>
    <property type="project" value="InterPro"/>
</dbReference>
<dbReference type="Proteomes" id="UP000008963">
    <property type="component" value="Chromosome"/>
</dbReference>
<evidence type="ECO:0000256" key="1">
    <source>
        <dbReference type="ARBA" id="ARBA00004127"/>
    </source>
</evidence>
<dbReference type="EMBL" id="FQ312005">
    <property type="protein sequence ID" value="CBW24972.1"/>
    <property type="molecule type" value="Genomic_DNA"/>
</dbReference>
<keyword evidence="4 5" id="KW-0472">Membrane</keyword>
<dbReference type="PANTHER" id="PTHR22773">
    <property type="entry name" value="NADH DEHYDROGENASE"/>
    <property type="match status" value="1"/>
</dbReference>
<feature type="transmembrane region" description="Helical" evidence="5">
    <location>
        <begin position="338"/>
        <end position="358"/>
    </location>
</feature>
<evidence type="ECO:0000256" key="3">
    <source>
        <dbReference type="ARBA" id="ARBA00022989"/>
    </source>
</evidence>
<feature type="transmembrane region" description="Helical" evidence="5">
    <location>
        <begin position="209"/>
        <end position="235"/>
    </location>
</feature>
<comment type="subcellular location">
    <subcellularLocation>
        <location evidence="5">Cell inner membrane</location>
        <topology evidence="5">Multi-pass membrane protein</topology>
    </subcellularLocation>
    <subcellularLocation>
        <location evidence="1">Endomembrane system</location>
        <topology evidence="1">Multi-pass membrane protein</topology>
    </subcellularLocation>
    <subcellularLocation>
        <location evidence="6">Membrane</location>
        <topology evidence="6">Multi-pass membrane protein</topology>
    </subcellularLocation>
</comment>
<feature type="transmembrane region" description="Helical" evidence="5">
    <location>
        <begin position="111"/>
        <end position="128"/>
    </location>
</feature>
<evidence type="ECO:0000259" key="7">
    <source>
        <dbReference type="Pfam" id="PF00361"/>
    </source>
</evidence>
<protein>
    <recommendedName>
        <fullName evidence="5">NADH-quinone oxidoreductase subunit N</fullName>
        <ecNumber evidence="5">7.1.1.-</ecNumber>
    </recommendedName>
    <alternativeName>
        <fullName evidence="5">NADH dehydrogenase I subunit N</fullName>
    </alternativeName>
    <alternativeName>
        <fullName evidence="5">NDH-1 subunit N</fullName>
    </alternativeName>
</protein>
<comment type="function">
    <text evidence="5">NDH-1 shuttles electrons from NADH, via FMN and iron-sulfur (Fe-S) centers, to quinones in the respiratory chain. The immediate electron acceptor for the enzyme in this species is believed to be ubiquinone. Couples the redox reaction to proton translocation (for every two electrons transferred, four hydrogen ions are translocated across the cytoplasmic membrane), and thus conserves the redox energy in a proton gradient.</text>
</comment>